<protein>
    <submittedName>
        <fullName evidence="1">Uncharacterized protein</fullName>
    </submittedName>
</protein>
<organism evidence="1 2">
    <name type="scientific">Calocera cornea HHB12733</name>
    <dbReference type="NCBI Taxonomy" id="1353952"/>
    <lineage>
        <taxon>Eukaryota</taxon>
        <taxon>Fungi</taxon>
        <taxon>Dikarya</taxon>
        <taxon>Basidiomycota</taxon>
        <taxon>Agaricomycotina</taxon>
        <taxon>Dacrymycetes</taxon>
        <taxon>Dacrymycetales</taxon>
        <taxon>Dacrymycetaceae</taxon>
        <taxon>Calocera</taxon>
    </lineage>
</organism>
<reference evidence="1 2" key="1">
    <citation type="journal article" date="2016" name="Mol. Biol. Evol.">
        <title>Comparative Genomics of Early-Diverging Mushroom-Forming Fungi Provides Insights into the Origins of Lignocellulose Decay Capabilities.</title>
        <authorList>
            <person name="Nagy L.G."/>
            <person name="Riley R."/>
            <person name="Tritt A."/>
            <person name="Adam C."/>
            <person name="Daum C."/>
            <person name="Floudas D."/>
            <person name="Sun H."/>
            <person name="Yadav J.S."/>
            <person name="Pangilinan J."/>
            <person name="Larsson K.H."/>
            <person name="Matsuura K."/>
            <person name="Barry K."/>
            <person name="Labutti K."/>
            <person name="Kuo R."/>
            <person name="Ohm R.A."/>
            <person name="Bhattacharya S.S."/>
            <person name="Shirouzu T."/>
            <person name="Yoshinaga Y."/>
            <person name="Martin F.M."/>
            <person name="Grigoriev I.V."/>
            <person name="Hibbett D.S."/>
        </authorList>
    </citation>
    <scope>NUCLEOTIDE SEQUENCE [LARGE SCALE GENOMIC DNA]</scope>
    <source>
        <strain evidence="1 2">HHB12733</strain>
    </source>
</reference>
<proteinExistence type="predicted"/>
<dbReference type="InterPro" id="IPR012337">
    <property type="entry name" value="RNaseH-like_sf"/>
</dbReference>
<dbReference type="Proteomes" id="UP000076842">
    <property type="component" value="Unassembled WGS sequence"/>
</dbReference>
<name>A0A165EY43_9BASI</name>
<evidence type="ECO:0000313" key="1">
    <source>
        <dbReference type="EMBL" id="KZT55765.1"/>
    </source>
</evidence>
<dbReference type="InParanoid" id="A0A165EY43"/>
<feature type="non-terminal residue" evidence="1">
    <location>
        <position position="134"/>
    </location>
</feature>
<dbReference type="SUPFAM" id="SSF53098">
    <property type="entry name" value="Ribonuclease H-like"/>
    <property type="match status" value="1"/>
</dbReference>
<accession>A0A165EY43</accession>
<dbReference type="AlphaFoldDB" id="A0A165EY43"/>
<dbReference type="OrthoDB" id="2790258at2759"/>
<keyword evidence="2" id="KW-1185">Reference proteome</keyword>
<sequence length="134" mass="15591">MLKRALELRSSLEAVFLYTEHAEKLARFRISSQGWQRIQQVAEVLEIAHEGQQLLSADRQPTLHLAIPAIEYPMDAWEKLEEGKYKADPEMCSVLKAGIAKLGIYYLEMEKTDAYAIAMILTPYVKMRYLNKWW</sequence>
<dbReference type="EMBL" id="KV423989">
    <property type="protein sequence ID" value="KZT55765.1"/>
    <property type="molecule type" value="Genomic_DNA"/>
</dbReference>
<gene>
    <name evidence="1" type="ORF">CALCODRAFT_410032</name>
</gene>
<evidence type="ECO:0000313" key="2">
    <source>
        <dbReference type="Proteomes" id="UP000076842"/>
    </source>
</evidence>